<accession>A0A9J6AM55</accession>
<comment type="caution">
    <text evidence="2">The sequence shown here is derived from an EMBL/GenBank/DDBJ whole genome shotgun (WGS) entry which is preliminary data.</text>
</comment>
<gene>
    <name evidence="2" type="ORF">H5410_010573</name>
</gene>
<organism evidence="2 3">
    <name type="scientific">Solanum commersonii</name>
    <name type="common">Commerson's wild potato</name>
    <name type="synonym">Commerson's nightshade</name>
    <dbReference type="NCBI Taxonomy" id="4109"/>
    <lineage>
        <taxon>Eukaryota</taxon>
        <taxon>Viridiplantae</taxon>
        <taxon>Streptophyta</taxon>
        <taxon>Embryophyta</taxon>
        <taxon>Tracheophyta</taxon>
        <taxon>Spermatophyta</taxon>
        <taxon>Magnoliopsida</taxon>
        <taxon>eudicotyledons</taxon>
        <taxon>Gunneridae</taxon>
        <taxon>Pentapetalae</taxon>
        <taxon>asterids</taxon>
        <taxon>lamiids</taxon>
        <taxon>Solanales</taxon>
        <taxon>Solanaceae</taxon>
        <taxon>Solanoideae</taxon>
        <taxon>Solaneae</taxon>
        <taxon>Solanum</taxon>
    </lineage>
</organism>
<name>A0A9J6AM55_SOLCO</name>
<protein>
    <submittedName>
        <fullName evidence="2">Uncharacterized protein</fullName>
    </submittedName>
</protein>
<dbReference type="OrthoDB" id="342454at2759"/>
<dbReference type="AlphaFoldDB" id="A0A9J6AM55"/>
<sequence length="233" mass="26226">MLEVSSLKPPASESKGFAFWVELVAPDLPSVGYLSYVVCELLHRSGVFTPSYTTKDPMASRHVEDIPVIFLQPMINSTIQENHQRVKPTGQCSGKRRQKHQRLHQPASVTVSGDDDLNQISDKLSGTLSRWISILSGGRVDMYSSVLLIDNEGLEKLHKTCFLICNECVRYVSVEGINRSHIHVKEIYTNRKFRGIDKSGVYKLKPGVGHCPMAGVLLIFPVHSWHQRKNTMK</sequence>
<evidence type="ECO:0000313" key="3">
    <source>
        <dbReference type="Proteomes" id="UP000824120"/>
    </source>
</evidence>
<evidence type="ECO:0000256" key="1">
    <source>
        <dbReference type="SAM" id="MobiDB-lite"/>
    </source>
</evidence>
<feature type="region of interest" description="Disordered" evidence="1">
    <location>
        <begin position="82"/>
        <end position="102"/>
    </location>
</feature>
<keyword evidence="3" id="KW-1185">Reference proteome</keyword>
<evidence type="ECO:0000313" key="2">
    <source>
        <dbReference type="EMBL" id="KAG5625355.1"/>
    </source>
</evidence>
<proteinExistence type="predicted"/>
<reference evidence="2 3" key="1">
    <citation type="submission" date="2020-09" db="EMBL/GenBank/DDBJ databases">
        <title>De no assembly of potato wild relative species, Solanum commersonii.</title>
        <authorList>
            <person name="Cho K."/>
        </authorList>
    </citation>
    <scope>NUCLEOTIDE SEQUENCE [LARGE SCALE GENOMIC DNA]</scope>
    <source>
        <strain evidence="2">LZ3.2</strain>
        <tissue evidence="2">Leaf</tissue>
    </source>
</reference>
<dbReference type="Proteomes" id="UP000824120">
    <property type="component" value="Chromosome 2"/>
</dbReference>
<dbReference type="EMBL" id="JACXVP010000002">
    <property type="protein sequence ID" value="KAG5625355.1"/>
    <property type="molecule type" value="Genomic_DNA"/>
</dbReference>